<name>A0A8S5QFI8_9CAUD</name>
<accession>A0A8S5QFI8</accession>
<feature type="domain" description="DUF6017" evidence="1">
    <location>
        <begin position="197"/>
        <end position="322"/>
    </location>
</feature>
<proteinExistence type="predicted"/>
<protein>
    <submittedName>
        <fullName evidence="2">Replication initiator A family protein</fullName>
    </submittedName>
</protein>
<dbReference type="EMBL" id="BK015642">
    <property type="protein sequence ID" value="DAE17569.1"/>
    <property type="molecule type" value="Genomic_DNA"/>
</dbReference>
<dbReference type="Pfam" id="PF19481">
    <property type="entry name" value="DUF6017"/>
    <property type="match status" value="1"/>
</dbReference>
<evidence type="ECO:0000313" key="2">
    <source>
        <dbReference type="EMBL" id="DAE17569.1"/>
    </source>
</evidence>
<reference evidence="2" key="1">
    <citation type="journal article" date="2021" name="Proc. Natl. Acad. Sci. U.S.A.">
        <title>A Catalog of Tens of Thousands of Viruses from Human Metagenomes Reveals Hidden Associations with Chronic Diseases.</title>
        <authorList>
            <person name="Tisza M.J."/>
            <person name="Buck C.B."/>
        </authorList>
    </citation>
    <scope>NUCLEOTIDE SEQUENCE</scope>
    <source>
        <strain evidence="2">CtqPn17</strain>
    </source>
</reference>
<sequence length="323" mass="37030">MSQVNFIQNFRYFMEYGKRNKLTSYERIFYMALFHCANELAMQEENHDWPDDYFPVSNSEMKALTDFGERAIRDTRNSLKQKGLIDFKKGDRKISDPEYKIAYMKREGYKIVPTQIVENRIDCEKIPNSVPSNQKNSAIGCENAFNSVGNSVPNSVGNDVVIDCENAPNTPLSSSIYKNININTKINTKSNPILSGEENGTEENPPPTEQVYEELIKQNIDYDSLVISRSEDKPLIDEIVELILETVLSGRERIQIAGDLRPAGMVKQRLLKLNNSHIDYVLHCFYQNTADIQNMKQYLLAMLFNAPVTMNGYWQAKVQHDMG</sequence>
<evidence type="ECO:0000259" key="1">
    <source>
        <dbReference type="Pfam" id="PF19481"/>
    </source>
</evidence>
<organism evidence="2">
    <name type="scientific">Caudovirales sp. ctqPn17</name>
    <dbReference type="NCBI Taxonomy" id="2825772"/>
    <lineage>
        <taxon>Viruses</taxon>
        <taxon>Duplodnaviria</taxon>
        <taxon>Heunggongvirae</taxon>
        <taxon>Uroviricota</taxon>
        <taxon>Caudoviricetes</taxon>
    </lineage>
</organism>
<dbReference type="InterPro" id="IPR046059">
    <property type="entry name" value="DUF6017"/>
</dbReference>